<accession>A0A329RLZ7</accession>
<proteinExistence type="predicted"/>
<sequence length="32" mass="3414">MSKADRVQLAQTIKEMLTNNPEAGAASDGRPL</sequence>
<evidence type="ECO:0000313" key="2">
    <source>
        <dbReference type="Proteomes" id="UP000251314"/>
    </source>
</evidence>
<dbReference type="AlphaFoldDB" id="A0A329RLZ7"/>
<organism evidence="1 2">
    <name type="scientific">Phytophthora cactorum</name>
    <dbReference type="NCBI Taxonomy" id="29920"/>
    <lineage>
        <taxon>Eukaryota</taxon>
        <taxon>Sar</taxon>
        <taxon>Stramenopiles</taxon>
        <taxon>Oomycota</taxon>
        <taxon>Peronosporomycetes</taxon>
        <taxon>Peronosporales</taxon>
        <taxon>Peronosporaceae</taxon>
        <taxon>Phytophthora</taxon>
    </lineage>
</organism>
<comment type="caution">
    <text evidence="1">The sequence shown here is derived from an EMBL/GenBank/DDBJ whole genome shotgun (WGS) entry which is preliminary data.</text>
</comment>
<name>A0A329RLZ7_9STRA</name>
<gene>
    <name evidence="1" type="ORF">PC110_g18848</name>
</gene>
<dbReference type="Proteomes" id="UP000251314">
    <property type="component" value="Unassembled WGS sequence"/>
</dbReference>
<reference evidence="1 2" key="1">
    <citation type="submission" date="2018-01" db="EMBL/GenBank/DDBJ databases">
        <title>Draft genome of the strawberry crown rot pathogen Phytophthora cactorum.</title>
        <authorList>
            <person name="Armitage A.D."/>
            <person name="Lysoe E."/>
            <person name="Nellist C.F."/>
            <person name="Harrison R.J."/>
            <person name="Brurberg M.B."/>
        </authorList>
    </citation>
    <scope>NUCLEOTIDE SEQUENCE [LARGE SCALE GENOMIC DNA]</scope>
    <source>
        <strain evidence="1 2">10300</strain>
    </source>
</reference>
<dbReference type="EMBL" id="MJFZ01000842">
    <property type="protein sequence ID" value="RAW24726.1"/>
    <property type="molecule type" value="Genomic_DNA"/>
</dbReference>
<protein>
    <submittedName>
        <fullName evidence="1">Uncharacterized protein</fullName>
    </submittedName>
</protein>
<evidence type="ECO:0000313" key="1">
    <source>
        <dbReference type="EMBL" id="RAW24726.1"/>
    </source>
</evidence>
<dbReference type="VEuPathDB" id="FungiDB:PC110_g18848"/>
<keyword evidence="2" id="KW-1185">Reference proteome</keyword>